<dbReference type="InterPro" id="IPR036097">
    <property type="entry name" value="HisK_dim/P_sf"/>
</dbReference>
<dbReference type="PROSITE" id="PS50113">
    <property type="entry name" value="PAC"/>
    <property type="match status" value="1"/>
</dbReference>
<dbReference type="Gene3D" id="3.40.50.2300">
    <property type="match status" value="1"/>
</dbReference>
<dbReference type="FunFam" id="3.30.565.10:FF:000010">
    <property type="entry name" value="Sensor histidine kinase RcsC"/>
    <property type="match status" value="1"/>
</dbReference>
<dbReference type="InterPro" id="IPR003661">
    <property type="entry name" value="HisK_dim/P_dom"/>
</dbReference>
<evidence type="ECO:0000256" key="3">
    <source>
        <dbReference type="ARBA" id="ARBA00022553"/>
    </source>
</evidence>
<dbReference type="GO" id="GO:0000155">
    <property type="term" value="F:phosphorelay sensor kinase activity"/>
    <property type="evidence" value="ECO:0007669"/>
    <property type="project" value="InterPro"/>
</dbReference>
<evidence type="ECO:0000256" key="6">
    <source>
        <dbReference type="ARBA" id="ARBA00022777"/>
    </source>
</evidence>
<evidence type="ECO:0000256" key="7">
    <source>
        <dbReference type="ARBA" id="ARBA00022840"/>
    </source>
</evidence>
<dbReference type="InterPro" id="IPR035965">
    <property type="entry name" value="PAS-like_dom_sf"/>
</dbReference>
<keyword evidence="6" id="KW-0418">Kinase</keyword>
<evidence type="ECO:0000256" key="2">
    <source>
        <dbReference type="ARBA" id="ARBA00012438"/>
    </source>
</evidence>
<dbReference type="FunFam" id="1.10.287.130:FF:000002">
    <property type="entry name" value="Two-component osmosensing histidine kinase"/>
    <property type="match status" value="1"/>
</dbReference>
<sequence length="540" mass="58593">EGEGKKKGQGQEKERREKDEGVTWVRLVTHPLTDRNGNCDAVLAALTDMTELKKTEAALKSALAKAEIASQSKDNFLANMSHEVRTPLNGIIGLIGLLQDTDLDTLQSEWVDNIKTSADCLLQIVNDILDFSKIEAGKLELHHELFDLREVVASVMNLFHIKATEKSIHFSVDVLDGVPKWIISDPGRLRQVLVNLVGNAVKFMSSGSLEVKISNHHNDISKHAPLHDGQQRLHFMVTDTGIGIAPDKIEKLFKPFEQGDASTSRSYGGTGLGLCISKRLVEMLGGTIGVRSKEAFGSEFFFTIIVDNPAARKSSSAGSALWGSEPGSVSSTAEGGLNIMKRRDLGSGGLMEETRRTKGGGGTGGALEVVGREVREGSGELEILVAEDNMINQKLLAQLLRRLSCNATFANNGLETLHSFTERLQDPGKRNFNIILMDMQMPKMDGLEATREIRKVLREGGGAGGAGEGGKGGRGPIIVAVTANAMEKDRKNCLEAGMDMFLTKPIKLEAFVDVMKSCLKMIREDKSGRGSVVSIDDEKQ</sequence>
<evidence type="ECO:0000259" key="13">
    <source>
        <dbReference type="PROSITE" id="PS50113"/>
    </source>
</evidence>
<feature type="region of interest" description="Disordered" evidence="10">
    <location>
        <begin position="1"/>
        <end position="20"/>
    </location>
</feature>
<name>A0AAD5S6R1_9FUNG</name>
<keyword evidence="4" id="KW-0808">Transferase</keyword>
<keyword evidence="8" id="KW-0902">Two-component regulatory system</keyword>
<evidence type="ECO:0000256" key="4">
    <source>
        <dbReference type="ARBA" id="ARBA00022679"/>
    </source>
</evidence>
<dbReference type="Pfam" id="PF00072">
    <property type="entry name" value="Response_reg"/>
    <property type="match status" value="1"/>
</dbReference>
<dbReference type="Gene3D" id="3.30.450.20">
    <property type="entry name" value="PAS domain"/>
    <property type="match status" value="1"/>
</dbReference>
<dbReference type="InterPro" id="IPR036890">
    <property type="entry name" value="HATPase_C_sf"/>
</dbReference>
<evidence type="ECO:0000313" key="14">
    <source>
        <dbReference type="EMBL" id="KAJ3046366.1"/>
    </source>
</evidence>
<dbReference type="SMART" id="SM00387">
    <property type="entry name" value="HATPase_c"/>
    <property type="match status" value="1"/>
</dbReference>
<evidence type="ECO:0000313" key="15">
    <source>
        <dbReference type="Proteomes" id="UP001212841"/>
    </source>
</evidence>
<keyword evidence="15" id="KW-1185">Reference proteome</keyword>
<dbReference type="CDD" id="cd17546">
    <property type="entry name" value="REC_hyHK_CKI1_RcsC-like"/>
    <property type="match status" value="1"/>
</dbReference>
<dbReference type="Pfam" id="PF02518">
    <property type="entry name" value="HATPase_c"/>
    <property type="match status" value="1"/>
</dbReference>
<dbReference type="EC" id="2.7.13.3" evidence="2"/>
<feature type="domain" description="Response regulatory" evidence="12">
    <location>
        <begin position="382"/>
        <end position="519"/>
    </location>
</feature>
<dbReference type="CDD" id="cd16922">
    <property type="entry name" value="HATPase_EvgS-ArcB-TorS-like"/>
    <property type="match status" value="1"/>
</dbReference>
<dbReference type="InterPro" id="IPR000700">
    <property type="entry name" value="PAS-assoc_C"/>
</dbReference>
<gene>
    <name evidence="14" type="ORF">HK097_000937</name>
</gene>
<keyword evidence="5" id="KW-0547">Nucleotide-binding</keyword>
<evidence type="ECO:0000256" key="5">
    <source>
        <dbReference type="ARBA" id="ARBA00022741"/>
    </source>
</evidence>
<dbReference type="SMART" id="SM00388">
    <property type="entry name" value="HisKA"/>
    <property type="match status" value="1"/>
</dbReference>
<protein>
    <recommendedName>
        <fullName evidence="2">histidine kinase</fullName>
        <ecNumber evidence="2">2.7.13.3</ecNumber>
    </recommendedName>
</protein>
<dbReference type="Pfam" id="PF00512">
    <property type="entry name" value="HisKA"/>
    <property type="match status" value="1"/>
</dbReference>
<evidence type="ECO:0000256" key="10">
    <source>
        <dbReference type="SAM" id="MobiDB-lite"/>
    </source>
</evidence>
<accession>A0AAD5S6R1</accession>
<dbReference type="PRINTS" id="PR00344">
    <property type="entry name" value="BCTRLSENSOR"/>
</dbReference>
<proteinExistence type="predicted"/>
<feature type="non-terminal residue" evidence="14">
    <location>
        <position position="540"/>
    </location>
</feature>
<dbReference type="InterPro" id="IPR011006">
    <property type="entry name" value="CheY-like_superfamily"/>
</dbReference>
<dbReference type="AlphaFoldDB" id="A0AAD5S6R1"/>
<dbReference type="InterPro" id="IPR001789">
    <property type="entry name" value="Sig_transdc_resp-reg_receiver"/>
</dbReference>
<comment type="caution">
    <text evidence="14">The sequence shown here is derived from an EMBL/GenBank/DDBJ whole genome shotgun (WGS) entry which is preliminary data.</text>
</comment>
<dbReference type="SMART" id="SM00448">
    <property type="entry name" value="REC"/>
    <property type="match status" value="1"/>
</dbReference>
<dbReference type="Gene3D" id="3.30.565.10">
    <property type="entry name" value="Histidine kinase-like ATPase, C-terminal domain"/>
    <property type="match status" value="1"/>
</dbReference>
<dbReference type="SUPFAM" id="SSF55874">
    <property type="entry name" value="ATPase domain of HSP90 chaperone/DNA topoisomerase II/histidine kinase"/>
    <property type="match status" value="1"/>
</dbReference>
<dbReference type="SUPFAM" id="SSF52172">
    <property type="entry name" value="CheY-like"/>
    <property type="match status" value="1"/>
</dbReference>
<dbReference type="PANTHER" id="PTHR45339">
    <property type="entry name" value="HYBRID SIGNAL TRANSDUCTION HISTIDINE KINASE J"/>
    <property type="match status" value="1"/>
</dbReference>
<dbReference type="SUPFAM" id="SSF47384">
    <property type="entry name" value="Homodimeric domain of signal transducing histidine kinase"/>
    <property type="match status" value="1"/>
</dbReference>
<dbReference type="SUPFAM" id="SSF55785">
    <property type="entry name" value="PYP-like sensor domain (PAS domain)"/>
    <property type="match status" value="1"/>
</dbReference>
<dbReference type="CDD" id="cd00082">
    <property type="entry name" value="HisKA"/>
    <property type="match status" value="1"/>
</dbReference>
<keyword evidence="3 9" id="KW-0597">Phosphoprotein</keyword>
<dbReference type="PANTHER" id="PTHR45339:SF1">
    <property type="entry name" value="HYBRID SIGNAL TRANSDUCTION HISTIDINE KINASE J"/>
    <property type="match status" value="1"/>
</dbReference>
<dbReference type="PROSITE" id="PS50109">
    <property type="entry name" value="HIS_KIN"/>
    <property type="match status" value="1"/>
</dbReference>
<feature type="modified residue" description="4-aspartylphosphate" evidence="9">
    <location>
        <position position="438"/>
    </location>
</feature>
<feature type="region of interest" description="Disordered" evidence="10">
    <location>
        <begin position="316"/>
        <end position="336"/>
    </location>
</feature>
<evidence type="ECO:0000256" key="9">
    <source>
        <dbReference type="PROSITE-ProRule" id="PRU00169"/>
    </source>
</evidence>
<comment type="catalytic activity">
    <reaction evidence="1">
        <text>ATP + protein L-histidine = ADP + protein N-phospho-L-histidine.</text>
        <dbReference type="EC" id="2.7.13.3"/>
    </reaction>
</comment>
<evidence type="ECO:0000256" key="1">
    <source>
        <dbReference type="ARBA" id="ARBA00000085"/>
    </source>
</evidence>
<evidence type="ECO:0000259" key="12">
    <source>
        <dbReference type="PROSITE" id="PS50110"/>
    </source>
</evidence>
<dbReference type="EMBL" id="JADGJD010001180">
    <property type="protein sequence ID" value="KAJ3046366.1"/>
    <property type="molecule type" value="Genomic_DNA"/>
</dbReference>
<dbReference type="InterPro" id="IPR004358">
    <property type="entry name" value="Sig_transdc_His_kin-like_C"/>
</dbReference>
<dbReference type="PROSITE" id="PS50110">
    <property type="entry name" value="RESPONSE_REGULATORY"/>
    <property type="match status" value="1"/>
</dbReference>
<evidence type="ECO:0000259" key="11">
    <source>
        <dbReference type="PROSITE" id="PS50109"/>
    </source>
</evidence>
<feature type="domain" description="PAC" evidence="13">
    <location>
        <begin position="9"/>
        <end position="61"/>
    </location>
</feature>
<keyword evidence="7" id="KW-0067">ATP-binding</keyword>
<dbReference type="Proteomes" id="UP001212841">
    <property type="component" value="Unassembled WGS sequence"/>
</dbReference>
<feature type="domain" description="Histidine kinase" evidence="11">
    <location>
        <begin position="79"/>
        <end position="308"/>
    </location>
</feature>
<dbReference type="GO" id="GO:0005524">
    <property type="term" value="F:ATP binding"/>
    <property type="evidence" value="ECO:0007669"/>
    <property type="project" value="UniProtKB-KW"/>
</dbReference>
<organism evidence="14 15">
    <name type="scientific">Rhizophlyctis rosea</name>
    <dbReference type="NCBI Taxonomy" id="64517"/>
    <lineage>
        <taxon>Eukaryota</taxon>
        <taxon>Fungi</taxon>
        <taxon>Fungi incertae sedis</taxon>
        <taxon>Chytridiomycota</taxon>
        <taxon>Chytridiomycota incertae sedis</taxon>
        <taxon>Chytridiomycetes</taxon>
        <taxon>Rhizophlyctidales</taxon>
        <taxon>Rhizophlyctidaceae</taxon>
        <taxon>Rhizophlyctis</taxon>
    </lineage>
</organism>
<dbReference type="Gene3D" id="1.10.287.130">
    <property type="match status" value="1"/>
</dbReference>
<dbReference type="InterPro" id="IPR003594">
    <property type="entry name" value="HATPase_dom"/>
</dbReference>
<evidence type="ECO:0000256" key="8">
    <source>
        <dbReference type="ARBA" id="ARBA00023012"/>
    </source>
</evidence>
<reference evidence="14" key="1">
    <citation type="submission" date="2020-05" db="EMBL/GenBank/DDBJ databases">
        <title>Phylogenomic resolution of chytrid fungi.</title>
        <authorList>
            <person name="Stajich J.E."/>
            <person name="Amses K."/>
            <person name="Simmons R."/>
            <person name="Seto K."/>
            <person name="Myers J."/>
            <person name="Bonds A."/>
            <person name="Quandt C.A."/>
            <person name="Barry K."/>
            <person name="Liu P."/>
            <person name="Grigoriev I."/>
            <person name="Longcore J.E."/>
            <person name="James T.Y."/>
        </authorList>
    </citation>
    <scope>NUCLEOTIDE SEQUENCE</scope>
    <source>
        <strain evidence="14">JEL0318</strain>
    </source>
</reference>
<dbReference type="InterPro" id="IPR005467">
    <property type="entry name" value="His_kinase_dom"/>
</dbReference>